<feature type="compositionally biased region" description="Low complexity" evidence="4">
    <location>
        <begin position="627"/>
        <end position="643"/>
    </location>
</feature>
<dbReference type="PROSITE" id="PS00622">
    <property type="entry name" value="HTH_LUXR_1"/>
    <property type="match status" value="1"/>
</dbReference>
<feature type="compositionally biased region" description="Low complexity" evidence="4">
    <location>
        <begin position="518"/>
        <end position="527"/>
    </location>
</feature>
<dbReference type="InterPro" id="IPR036388">
    <property type="entry name" value="WH-like_DNA-bd_sf"/>
</dbReference>
<feature type="compositionally biased region" description="Polar residues" evidence="4">
    <location>
        <begin position="651"/>
        <end position="661"/>
    </location>
</feature>
<evidence type="ECO:0000259" key="5">
    <source>
        <dbReference type="PROSITE" id="PS50043"/>
    </source>
</evidence>
<dbReference type="AlphaFoldDB" id="A0A378YA60"/>
<dbReference type="InterPro" id="IPR000792">
    <property type="entry name" value="Tscrpt_reg_LuxR_C"/>
</dbReference>
<dbReference type="PANTHER" id="PTHR44688">
    <property type="entry name" value="DNA-BINDING TRANSCRIPTIONAL ACTIVATOR DEVR_DOSR"/>
    <property type="match status" value="1"/>
</dbReference>
<organism evidence="6 7">
    <name type="scientific">Nocardia otitidiscaviarum</name>
    <dbReference type="NCBI Taxonomy" id="1823"/>
    <lineage>
        <taxon>Bacteria</taxon>
        <taxon>Bacillati</taxon>
        <taxon>Actinomycetota</taxon>
        <taxon>Actinomycetes</taxon>
        <taxon>Mycobacteriales</taxon>
        <taxon>Nocardiaceae</taxon>
        <taxon>Nocardia</taxon>
    </lineage>
</organism>
<dbReference type="STRING" id="1406858.GCA_000710895_02372"/>
<keyword evidence="3" id="KW-0804">Transcription</keyword>
<dbReference type="Proteomes" id="UP000255467">
    <property type="component" value="Unassembled WGS sequence"/>
</dbReference>
<dbReference type="SUPFAM" id="SSF46894">
    <property type="entry name" value="C-terminal effector domain of the bipartite response regulators"/>
    <property type="match status" value="1"/>
</dbReference>
<evidence type="ECO:0000313" key="7">
    <source>
        <dbReference type="Proteomes" id="UP000255467"/>
    </source>
</evidence>
<reference evidence="6 7" key="1">
    <citation type="submission" date="2018-06" db="EMBL/GenBank/DDBJ databases">
        <authorList>
            <consortium name="Pathogen Informatics"/>
            <person name="Doyle S."/>
        </authorList>
    </citation>
    <scope>NUCLEOTIDE SEQUENCE [LARGE SCALE GENOMIC DNA]</scope>
    <source>
        <strain evidence="6 7">NCTC1934</strain>
    </source>
</reference>
<keyword evidence="7" id="KW-1185">Reference proteome</keyword>
<dbReference type="PRINTS" id="PR00038">
    <property type="entry name" value="HTHLUXR"/>
</dbReference>
<protein>
    <submittedName>
        <fullName evidence="6">Spore germination protein gerE</fullName>
    </submittedName>
</protein>
<dbReference type="Gene3D" id="1.10.10.10">
    <property type="entry name" value="Winged helix-like DNA-binding domain superfamily/Winged helix DNA-binding domain"/>
    <property type="match status" value="1"/>
</dbReference>
<dbReference type="GO" id="GO:0003677">
    <property type="term" value="F:DNA binding"/>
    <property type="evidence" value="ECO:0007669"/>
    <property type="project" value="UniProtKB-KW"/>
</dbReference>
<dbReference type="Pfam" id="PF00196">
    <property type="entry name" value="GerE"/>
    <property type="match status" value="1"/>
</dbReference>
<feature type="region of interest" description="Disordered" evidence="4">
    <location>
        <begin position="465"/>
        <end position="709"/>
    </location>
</feature>
<accession>A0A378YA60</accession>
<keyword evidence="1" id="KW-0805">Transcription regulation</keyword>
<gene>
    <name evidence="6" type="primary">gerE_1</name>
    <name evidence="6" type="ORF">NCTC1934_01411</name>
</gene>
<dbReference type="PANTHER" id="PTHR44688:SF16">
    <property type="entry name" value="DNA-BINDING TRANSCRIPTIONAL ACTIVATOR DEVR_DOSR"/>
    <property type="match status" value="1"/>
</dbReference>
<dbReference type="InterPro" id="IPR016032">
    <property type="entry name" value="Sig_transdc_resp-reg_C-effctor"/>
</dbReference>
<feature type="region of interest" description="Disordered" evidence="4">
    <location>
        <begin position="56"/>
        <end position="81"/>
    </location>
</feature>
<feature type="compositionally biased region" description="Basic and acidic residues" evidence="4">
    <location>
        <begin position="529"/>
        <end position="540"/>
    </location>
</feature>
<keyword evidence="2" id="KW-0238">DNA-binding</keyword>
<dbReference type="GO" id="GO:0006355">
    <property type="term" value="P:regulation of DNA-templated transcription"/>
    <property type="evidence" value="ECO:0007669"/>
    <property type="project" value="InterPro"/>
</dbReference>
<dbReference type="Gene3D" id="3.40.50.300">
    <property type="entry name" value="P-loop containing nucleotide triphosphate hydrolases"/>
    <property type="match status" value="1"/>
</dbReference>
<evidence type="ECO:0000256" key="1">
    <source>
        <dbReference type="ARBA" id="ARBA00023015"/>
    </source>
</evidence>
<name>A0A378YA60_9NOCA</name>
<dbReference type="CDD" id="cd06170">
    <property type="entry name" value="LuxR_C_like"/>
    <property type="match status" value="1"/>
</dbReference>
<sequence>MAGNIPIALDSLPYTRDLFRELDSEDSVPLLYLVRGRSGTGKSTLLSAIRNRLRTRGTIPTDNPYDGQGGGSPVTTTHPGSGRVARTALVVDDAHTLPDAAFEALCAAAESGHRTVVIATRPRPHDARLRALTDLVSRRGRVVDLRALAVAEIAPFARELGMMVPRGIAQHIHRQTGGIHGGVVAALAAACATRLDAGMGAVDSAVTSWARGRLDDADPELLDTLVVAAIGAGLDASELAEVLEVNLGAAQDLVDRARASALITDADLLLAPAVTPLRTLVGDRRFLGVQRRLLRARLDAGLLRDHTALLLAESGVRDPRLAEFLCAAAEKAGDEATRYYAAVAAAGADPNTIAVRWADAAARAGDCDTALRLAEPALARDDIAPAELAAAVRICAGVWTRRGLISRAAQLYTWLGPQRIGADWAVGATVLYLAGDPAVARALSASADRWPPTEATARAATIATALAKSVEPGPRTPRAATRPPRESHGAPTPGASPAADHPESSVSPVAAPHSETSTPPGAATPPAAHRHDDSTRRHSDGGSPSAATMSGAAPVRTHSTTGGDAMAARPASSPGSVPAIGDSRPTTPERPGPAEAPPGSAATRSFLDAGTTTTPERGAAASDTARTAGPFTTAPPSTPPAVAGWPGATGDGSQPGATGDSSRPGATGGSRPGTTDGARQDFSAGGTVAAPVRPTGTPGYARTEPADTTASETAALGFPQVHADARRGATMAAASALIHAAHSGLAPSEAGGDRFLPCSAVSIATLLCLSIGEPRRAADALRGASTDPQRRVLAAWVAMLGGDERAAAEAVDQLDIAALDPRDRLLAHAVIVGLARRGGDHSALTLAWQAAAPLFDEVGADLLTLLPIGELWLAGIRLRDESRVSALVDDARRLLRRLGDPPAWANSFHWYAILAAIAHERPDRLLPHAHRLKAAAEAGDTQAAALADAGRTWVLVLRGQVERVPVEGAVRRLAGLGLSWDAARLASEAALTADDSGTATALLKLARTVRVQSRPPEQPIRPLPTPAPRPDPVPDAVLSEREREVAELVLLGLTYREIGARLYISAKTVEHHVARIRRRIGAGSRSELLSMLRAMGHGSLLV</sequence>
<dbReference type="SMART" id="SM00421">
    <property type="entry name" value="HTH_LUXR"/>
    <property type="match status" value="1"/>
</dbReference>
<dbReference type="PROSITE" id="PS50043">
    <property type="entry name" value="HTH_LUXR_2"/>
    <property type="match status" value="1"/>
</dbReference>
<dbReference type="EMBL" id="UGRY01000002">
    <property type="protein sequence ID" value="SUA74102.1"/>
    <property type="molecule type" value="Genomic_DNA"/>
</dbReference>
<dbReference type="RefSeq" id="WP_256627397.1">
    <property type="nucleotide sequence ID" value="NZ_UGRY01000002.1"/>
</dbReference>
<evidence type="ECO:0000256" key="2">
    <source>
        <dbReference type="ARBA" id="ARBA00023125"/>
    </source>
</evidence>
<evidence type="ECO:0000313" key="6">
    <source>
        <dbReference type="EMBL" id="SUA74102.1"/>
    </source>
</evidence>
<proteinExistence type="predicted"/>
<feature type="domain" description="HTH luxR-type" evidence="5">
    <location>
        <begin position="1031"/>
        <end position="1096"/>
    </location>
</feature>
<evidence type="ECO:0000256" key="3">
    <source>
        <dbReference type="ARBA" id="ARBA00023163"/>
    </source>
</evidence>
<dbReference type="InterPro" id="IPR027417">
    <property type="entry name" value="P-loop_NTPase"/>
</dbReference>
<dbReference type="SUPFAM" id="SSF52540">
    <property type="entry name" value="P-loop containing nucleoside triphosphate hydrolases"/>
    <property type="match status" value="1"/>
</dbReference>
<evidence type="ECO:0000256" key="4">
    <source>
        <dbReference type="SAM" id="MobiDB-lite"/>
    </source>
</evidence>